<evidence type="ECO:0000256" key="1">
    <source>
        <dbReference type="SAM" id="MobiDB-lite"/>
    </source>
</evidence>
<feature type="non-terminal residue" evidence="3">
    <location>
        <position position="1"/>
    </location>
</feature>
<name>A0A1D1Y138_9ARAE</name>
<sequence length="124" mass="14646">EEEEGEEEEYEGDEVDDGQFEMLQMPGRGNAQNTNNDNWTSTRTDDKIRIRIHYKDTRALLIPPTITFPDLIKRVQDKFQITNSINLQYKDEDDEMVMMIDQEDLEMALPYAESGRMDLWVHDE</sequence>
<evidence type="ECO:0000259" key="2">
    <source>
        <dbReference type="PROSITE" id="PS51745"/>
    </source>
</evidence>
<evidence type="ECO:0000313" key="3">
    <source>
        <dbReference type="EMBL" id="JAT48331.1"/>
    </source>
</evidence>
<gene>
    <name evidence="3" type="primary">NLP8_1</name>
    <name evidence="3" type="ORF">g.160112</name>
</gene>
<accession>A0A1D1Y138</accession>
<dbReference type="PROSITE" id="PS51745">
    <property type="entry name" value="PB1"/>
    <property type="match status" value="1"/>
</dbReference>
<feature type="compositionally biased region" description="Acidic residues" evidence="1">
    <location>
        <begin position="1"/>
        <end position="19"/>
    </location>
</feature>
<proteinExistence type="predicted"/>
<dbReference type="Gene3D" id="3.10.20.90">
    <property type="entry name" value="Phosphatidylinositol 3-kinase Catalytic Subunit, Chain A, domain 1"/>
    <property type="match status" value="1"/>
</dbReference>
<organism evidence="3">
    <name type="scientific">Anthurium amnicola</name>
    <dbReference type="NCBI Taxonomy" id="1678845"/>
    <lineage>
        <taxon>Eukaryota</taxon>
        <taxon>Viridiplantae</taxon>
        <taxon>Streptophyta</taxon>
        <taxon>Embryophyta</taxon>
        <taxon>Tracheophyta</taxon>
        <taxon>Spermatophyta</taxon>
        <taxon>Magnoliopsida</taxon>
        <taxon>Liliopsida</taxon>
        <taxon>Araceae</taxon>
        <taxon>Pothoideae</taxon>
        <taxon>Potheae</taxon>
        <taxon>Anthurium</taxon>
    </lineage>
</organism>
<dbReference type="InterPro" id="IPR000270">
    <property type="entry name" value="PB1_dom"/>
</dbReference>
<feature type="compositionally biased region" description="Polar residues" evidence="1">
    <location>
        <begin position="30"/>
        <end position="42"/>
    </location>
</feature>
<dbReference type="Pfam" id="PF00564">
    <property type="entry name" value="PB1"/>
    <property type="match status" value="1"/>
</dbReference>
<dbReference type="EMBL" id="GDJX01019605">
    <property type="protein sequence ID" value="JAT48331.1"/>
    <property type="molecule type" value="Transcribed_RNA"/>
</dbReference>
<dbReference type="SMART" id="SM00666">
    <property type="entry name" value="PB1"/>
    <property type="match status" value="1"/>
</dbReference>
<dbReference type="AlphaFoldDB" id="A0A1D1Y138"/>
<protein>
    <submittedName>
        <fullName evidence="3">Protein NLP8</fullName>
    </submittedName>
</protein>
<feature type="region of interest" description="Disordered" evidence="1">
    <location>
        <begin position="1"/>
        <end position="42"/>
    </location>
</feature>
<dbReference type="SUPFAM" id="SSF54277">
    <property type="entry name" value="CAD &amp; PB1 domains"/>
    <property type="match status" value="1"/>
</dbReference>
<feature type="domain" description="PB1" evidence="2">
    <location>
        <begin position="47"/>
        <end position="124"/>
    </location>
</feature>
<reference evidence="3" key="1">
    <citation type="submission" date="2015-07" db="EMBL/GenBank/DDBJ databases">
        <title>Transcriptome Assembly of Anthurium amnicola.</title>
        <authorList>
            <person name="Suzuki J."/>
        </authorList>
    </citation>
    <scope>NUCLEOTIDE SEQUENCE</scope>
</reference>
<dbReference type="InterPro" id="IPR053793">
    <property type="entry name" value="PB1-like"/>
</dbReference>